<proteinExistence type="predicted"/>
<accession>A0A4P9YFF8</accession>
<dbReference type="PANTHER" id="PTHR22896:SF0">
    <property type="entry name" value="CYCLIN N-TERMINAL DOMAIN-CONTAINING PROTEIN"/>
    <property type="match status" value="1"/>
</dbReference>
<dbReference type="EMBL" id="ML005521">
    <property type="protein sequence ID" value="RKP18233.1"/>
    <property type="molecule type" value="Genomic_DNA"/>
</dbReference>
<organism evidence="1 2">
    <name type="scientific">Rozella allomycis (strain CSF55)</name>
    <dbReference type="NCBI Taxonomy" id="988480"/>
    <lineage>
        <taxon>Eukaryota</taxon>
        <taxon>Fungi</taxon>
        <taxon>Fungi incertae sedis</taxon>
        <taxon>Cryptomycota</taxon>
        <taxon>Cryptomycota incertae sedis</taxon>
        <taxon>Rozella</taxon>
    </lineage>
</organism>
<evidence type="ECO:0000313" key="1">
    <source>
        <dbReference type="EMBL" id="RKP18233.1"/>
    </source>
</evidence>
<dbReference type="PANTHER" id="PTHR22896">
    <property type="entry name" value="CDK5 AND ABL1 ENZYME SUBSTRATE 1"/>
    <property type="match status" value="1"/>
</dbReference>
<dbReference type="InterPro" id="IPR036915">
    <property type="entry name" value="Cyclin-like_sf"/>
</dbReference>
<sequence length="210" mass="24909">MDNLKRRKASSYGHLLDNSIDDKDFHYDPLFLDDIELRSGFHRTVINLPSYMGSLIPYSRPSELKRECNVKFKQKHPDLDPNLTLSQIRKVKEILINVAIEGNIEFSSVAKSFAFFEKLILKHYVNDPKETNYARVLEILSKSFDISIKEIKENEFLIFTALEFNLQIPPEEYISHFERIFNYAEFSNMQEYLGEKMYHMWCHEIQDEID</sequence>
<protein>
    <recommendedName>
        <fullName evidence="3">Cyclin N-terminal domain-containing protein</fullName>
    </recommendedName>
</protein>
<gene>
    <name evidence="1" type="ORF">ROZALSC1DRAFT_30051</name>
</gene>
<dbReference type="Proteomes" id="UP000281549">
    <property type="component" value="Unassembled WGS sequence"/>
</dbReference>
<reference evidence="2" key="1">
    <citation type="journal article" date="2018" name="Nat. Microbiol.">
        <title>Leveraging single-cell genomics to expand the fungal tree of life.</title>
        <authorList>
            <person name="Ahrendt S.R."/>
            <person name="Quandt C.A."/>
            <person name="Ciobanu D."/>
            <person name="Clum A."/>
            <person name="Salamov A."/>
            <person name="Andreopoulos B."/>
            <person name="Cheng J.F."/>
            <person name="Woyke T."/>
            <person name="Pelin A."/>
            <person name="Henrissat B."/>
            <person name="Reynolds N.K."/>
            <person name="Benny G.L."/>
            <person name="Smith M.E."/>
            <person name="James T.Y."/>
            <person name="Grigoriev I.V."/>
        </authorList>
    </citation>
    <scope>NUCLEOTIDE SEQUENCE [LARGE SCALE GENOMIC DNA]</scope>
    <source>
        <strain evidence="2">CSF55</strain>
    </source>
</reference>
<evidence type="ECO:0000313" key="2">
    <source>
        <dbReference type="Proteomes" id="UP000281549"/>
    </source>
</evidence>
<dbReference type="SUPFAM" id="SSF47954">
    <property type="entry name" value="Cyclin-like"/>
    <property type="match status" value="1"/>
</dbReference>
<dbReference type="GO" id="GO:0051726">
    <property type="term" value="P:regulation of cell cycle"/>
    <property type="evidence" value="ECO:0007669"/>
    <property type="project" value="InterPro"/>
</dbReference>
<dbReference type="AlphaFoldDB" id="A0A4P9YFF8"/>
<dbReference type="InterPro" id="IPR012388">
    <property type="entry name" value="CABLES1/2"/>
</dbReference>
<name>A0A4P9YFF8_ROZAC</name>
<evidence type="ECO:0008006" key="3">
    <source>
        <dbReference type="Google" id="ProtNLM"/>
    </source>
</evidence>